<dbReference type="InterPro" id="IPR020472">
    <property type="entry name" value="WD40_PAC1"/>
</dbReference>
<evidence type="ECO:0000256" key="2">
    <source>
        <dbReference type="ARBA" id="ARBA00022737"/>
    </source>
</evidence>
<sequence length="753" mass="82585">MAQRSNWEAEKMLDVYIHDYLLKKNLQSTAKVFMDEGKVSSDPVAIDAPGGFLYEWWSVFWDIFIARTNEKHSEVAAAYIEMQQIKAKEQRQQLQMQHQLQFVQQHGQIQKRDGSYQSLGGAINSDGILGGASPASVLAAKLYDGRVKYPQSLDSNSSPQLDASRMSLLKSANNHPGQLIQGNHGSVSVQQIQAQAQQSTDIVSDANLGLSQRCLPMNTSIYAQGVMQPLGSSPAGMNQGVNSLHMKGGWPLTGIDQLRPSFSPQVHRPFLQAPNQSQMLIPQRQQQLFAEAQVQGNLGSPSQSTPPNVGVTSQDQTEIIMKMKLAHMQQSSAQQQQQLQQNNRKRKQSASGAANSTGTGNTIGPSISPPSTPSIHTSGDGGALGGGLQQVNNMPKSLMMYSTDGACGLVSSSNQLDDMENFGDVSSLDNVESILSHDDGETRDMFSAFKRSPIDHKTDHSKSFTFQEVGRICTSNSKVVCCHFSSDGKLLASAGHEKKVVLWNMDTLKTESTPEGHALIITDIRFRPSSTQLATSSFDRTVRLWDAAKPDYLVKTYSGHNFPVMSLDFHPKKTDLFCSCDGNGEMRYWNINQPSCTRISKGGTAQVRFQPRIGQYLAAAADNMVSVFDVETDRKSYTLQGHGKEVHSVCWDANGEYLASVSQDSVRVWSIRNGDLVHELSSNGNKFHSCIFHPTYSNLLIIGGYQSLELWNMTENKCMTVQAHDGLIAALAQSPVSGMVASASHDTSVKLWR</sequence>
<dbReference type="InterPro" id="IPR036322">
    <property type="entry name" value="WD40_repeat_dom_sf"/>
</dbReference>
<gene>
    <name evidence="5" type="primary">LUG</name>
    <name evidence="5" type="ORF">QJS10_CPB21g00133</name>
</gene>
<dbReference type="PROSITE" id="PS50082">
    <property type="entry name" value="WD_REPEATS_2"/>
    <property type="match status" value="5"/>
</dbReference>
<dbReference type="PANTHER" id="PTHR44376:SF9">
    <property type="entry name" value="TRANSCRIPTIONAL COREPRESSOR LEUNIG_HOMOLOG"/>
    <property type="match status" value="1"/>
</dbReference>
<dbReference type="Proteomes" id="UP001180020">
    <property type="component" value="Unassembled WGS sequence"/>
</dbReference>
<proteinExistence type="predicted"/>
<dbReference type="CDD" id="cd00200">
    <property type="entry name" value="WD40"/>
    <property type="match status" value="1"/>
</dbReference>
<evidence type="ECO:0000256" key="1">
    <source>
        <dbReference type="ARBA" id="ARBA00022574"/>
    </source>
</evidence>
<feature type="repeat" description="WD" evidence="3">
    <location>
        <begin position="472"/>
        <end position="513"/>
    </location>
</feature>
<accession>A0AAV9C540</accession>
<evidence type="ECO:0000256" key="3">
    <source>
        <dbReference type="PROSITE-ProRule" id="PRU00221"/>
    </source>
</evidence>
<dbReference type="Pfam" id="PF08513">
    <property type="entry name" value="LisH"/>
    <property type="match status" value="1"/>
</dbReference>
<evidence type="ECO:0000313" key="5">
    <source>
        <dbReference type="EMBL" id="KAK1284036.1"/>
    </source>
</evidence>
<feature type="compositionally biased region" description="Gly residues" evidence="4">
    <location>
        <begin position="379"/>
        <end position="388"/>
    </location>
</feature>
<feature type="region of interest" description="Disordered" evidence="4">
    <location>
        <begin position="325"/>
        <end position="390"/>
    </location>
</feature>
<reference evidence="5" key="2">
    <citation type="submission" date="2023-06" db="EMBL/GenBank/DDBJ databases">
        <authorList>
            <person name="Ma L."/>
            <person name="Liu K.-W."/>
            <person name="Li Z."/>
            <person name="Hsiao Y.-Y."/>
            <person name="Qi Y."/>
            <person name="Fu T."/>
            <person name="Tang G."/>
            <person name="Zhang D."/>
            <person name="Sun W.-H."/>
            <person name="Liu D.-K."/>
            <person name="Li Y."/>
            <person name="Chen G.-Z."/>
            <person name="Liu X.-D."/>
            <person name="Liao X.-Y."/>
            <person name="Jiang Y.-T."/>
            <person name="Yu X."/>
            <person name="Hao Y."/>
            <person name="Huang J."/>
            <person name="Zhao X.-W."/>
            <person name="Ke S."/>
            <person name="Chen Y.-Y."/>
            <person name="Wu W.-L."/>
            <person name="Hsu J.-L."/>
            <person name="Lin Y.-F."/>
            <person name="Huang M.-D."/>
            <person name="Li C.-Y."/>
            <person name="Huang L."/>
            <person name="Wang Z.-W."/>
            <person name="Zhao X."/>
            <person name="Zhong W.-Y."/>
            <person name="Peng D.-H."/>
            <person name="Ahmad S."/>
            <person name="Lan S."/>
            <person name="Zhang J.-S."/>
            <person name="Tsai W.-C."/>
            <person name="Van De Peer Y."/>
            <person name="Liu Z.-J."/>
        </authorList>
    </citation>
    <scope>NUCLEOTIDE SEQUENCE</scope>
    <source>
        <strain evidence="5">CP</strain>
        <tissue evidence="5">Leaves</tissue>
    </source>
</reference>
<dbReference type="PROSITE" id="PS50896">
    <property type="entry name" value="LISH"/>
    <property type="match status" value="1"/>
</dbReference>
<dbReference type="PRINTS" id="PR00320">
    <property type="entry name" value="GPROTEINBRPT"/>
</dbReference>
<protein>
    <submittedName>
        <fullName evidence="5">Transcriptional corepressor LEUNIG</fullName>
    </submittedName>
</protein>
<reference evidence="5" key="1">
    <citation type="journal article" date="2023" name="Nat. Commun.">
        <title>Diploid and tetraploid genomes of Acorus and the evolution of monocots.</title>
        <authorList>
            <person name="Ma L."/>
            <person name="Liu K.W."/>
            <person name="Li Z."/>
            <person name="Hsiao Y.Y."/>
            <person name="Qi Y."/>
            <person name="Fu T."/>
            <person name="Tang G.D."/>
            <person name="Zhang D."/>
            <person name="Sun W.H."/>
            <person name="Liu D.K."/>
            <person name="Li Y."/>
            <person name="Chen G.Z."/>
            <person name="Liu X.D."/>
            <person name="Liao X.Y."/>
            <person name="Jiang Y.T."/>
            <person name="Yu X."/>
            <person name="Hao Y."/>
            <person name="Huang J."/>
            <person name="Zhao X.W."/>
            <person name="Ke S."/>
            <person name="Chen Y.Y."/>
            <person name="Wu W.L."/>
            <person name="Hsu J.L."/>
            <person name="Lin Y.F."/>
            <person name="Huang M.D."/>
            <person name="Li C.Y."/>
            <person name="Huang L."/>
            <person name="Wang Z.W."/>
            <person name="Zhao X."/>
            <person name="Zhong W.Y."/>
            <person name="Peng D.H."/>
            <person name="Ahmad S."/>
            <person name="Lan S."/>
            <person name="Zhang J.S."/>
            <person name="Tsai W.C."/>
            <person name="Van de Peer Y."/>
            <person name="Liu Z.J."/>
        </authorList>
    </citation>
    <scope>NUCLEOTIDE SEQUENCE</scope>
    <source>
        <strain evidence="5">CP</strain>
    </source>
</reference>
<feature type="repeat" description="WD" evidence="3">
    <location>
        <begin position="514"/>
        <end position="555"/>
    </location>
</feature>
<name>A0AAV9C540_ACOCL</name>
<feature type="compositionally biased region" description="Low complexity" evidence="4">
    <location>
        <begin position="329"/>
        <end position="342"/>
    </location>
</feature>
<dbReference type="Gene3D" id="2.130.10.10">
    <property type="entry name" value="YVTN repeat-like/Quinoprotein amine dehydrogenase"/>
    <property type="match status" value="2"/>
</dbReference>
<dbReference type="PANTHER" id="PTHR44376">
    <property type="entry name" value="TRANSCRIPTIONAL REGULATOR OF FILAMENTOUS GROWTH FLO8"/>
    <property type="match status" value="1"/>
</dbReference>
<evidence type="ECO:0000256" key="4">
    <source>
        <dbReference type="SAM" id="MobiDB-lite"/>
    </source>
</evidence>
<dbReference type="SMART" id="SM00320">
    <property type="entry name" value="WD40"/>
    <property type="match status" value="7"/>
</dbReference>
<evidence type="ECO:0000313" key="6">
    <source>
        <dbReference type="Proteomes" id="UP001180020"/>
    </source>
</evidence>
<feature type="repeat" description="WD" evidence="3">
    <location>
        <begin position="639"/>
        <end position="679"/>
    </location>
</feature>
<dbReference type="PROSITE" id="PS50294">
    <property type="entry name" value="WD_REPEATS_REGION"/>
    <property type="match status" value="2"/>
</dbReference>
<dbReference type="SUPFAM" id="SSF50978">
    <property type="entry name" value="WD40 repeat-like"/>
    <property type="match status" value="1"/>
</dbReference>
<dbReference type="SMART" id="SM00667">
    <property type="entry name" value="LisH"/>
    <property type="match status" value="1"/>
</dbReference>
<dbReference type="InterPro" id="IPR015943">
    <property type="entry name" value="WD40/YVTN_repeat-like_dom_sf"/>
</dbReference>
<feature type="repeat" description="WD" evidence="3">
    <location>
        <begin position="557"/>
        <end position="599"/>
    </location>
</feature>
<organism evidence="5 6">
    <name type="scientific">Acorus calamus</name>
    <name type="common">Sweet flag</name>
    <dbReference type="NCBI Taxonomy" id="4465"/>
    <lineage>
        <taxon>Eukaryota</taxon>
        <taxon>Viridiplantae</taxon>
        <taxon>Streptophyta</taxon>
        <taxon>Embryophyta</taxon>
        <taxon>Tracheophyta</taxon>
        <taxon>Spermatophyta</taxon>
        <taxon>Magnoliopsida</taxon>
        <taxon>Liliopsida</taxon>
        <taxon>Acoraceae</taxon>
        <taxon>Acorus</taxon>
    </lineage>
</organism>
<dbReference type="AlphaFoldDB" id="A0AAV9C540"/>
<dbReference type="Pfam" id="PF00400">
    <property type="entry name" value="WD40"/>
    <property type="match status" value="5"/>
</dbReference>
<dbReference type="InterPro" id="IPR044716">
    <property type="entry name" value="LEUNIG-like"/>
</dbReference>
<keyword evidence="2" id="KW-0677">Repeat</keyword>
<dbReference type="EMBL" id="JAUJYO010000021">
    <property type="protein sequence ID" value="KAK1284036.1"/>
    <property type="molecule type" value="Genomic_DNA"/>
</dbReference>
<keyword evidence="1 3" id="KW-0853">WD repeat</keyword>
<feature type="compositionally biased region" description="Polar residues" evidence="4">
    <location>
        <begin position="349"/>
        <end position="359"/>
    </location>
</feature>
<dbReference type="InterPro" id="IPR006594">
    <property type="entry name" value="LisH"/>
</dbReference>
<dbReference type="GO" id="GO:0003714">
    <property type="term" value="F:transcription corepressor activity"/>
    <property type="evidence" value="ECO:0007669"/>
    <property type="project" value="InterPro"/>
</dbReference>
<keyword evidence="6" id="KW-1185">Reference proteome</keyword>
<feature type="repeat" description="WD" evidence="3">
    <location>
        <begin position="721"/>
        <end position="753"/>
    </location>
</feature>
<comment type="caution">
    <text evidence="5">The sequence shown here is derived from an EMBL/GenBank/DDBJ whole genome shotgun (WGS) entry which is preliminary data.</text>
</comment>
<dbReference type="InterPro" id="IPR001680">
    <property type="entry name" value="WD40_rpt"/>
</dbReference>